<dbReference type="InterPro" id="IPR006459">
    <property type="entry name" value="CASP/CASPL"/>
</dbReference>
<accession>A0A6A4LBC5</accession>
<feature type="domain" description="Casparian strip membrane protein" evidence="10">
    <location>
        <begin position="32"/>
        <end position="104"/>
    </location>
</feature>
<evidence type="ECO:0000313" key="11">
    <source>
        <dbReference type="EMBL" id="KAE9453221.1"/>
    </source>
</evidence>
<dbReference type="InterPro" id="IPR006702">
    <property type="entry name" value="CASP_dom"/>
</dbReference>
<protein>
    <recommendedName>
        <fullName evidence="8">CASP-like protein</fullName>
    </recommendedName>
</protein>
<evidence type="ECO:0000256" key="1">
    <source>
        <dbReference type="ARBA" id="ARBA00004651"/>
    </source>
</evidence>
<dbReference type="InterPro" id="IPR044173">
    <property type="entry name" value="CASPL"/>
</dbReference>
<comment type="subunit">
    <text evidence="3 8">Homodimer and heterodimers.</text>
</comment>
<feature type="transmembrane region" description="Helical" evidence="8">
    <location>
        <begin position="83"/>
        <end position="100"/>
    </location>
</feature>
<keyword evidence="6 8" id="KW-1133">Transmembrane helix</keyword>
<evidence type="ECO:0000256" key="3">
    <source>
        <dbReference type="ARBA" id="ARBA00011489"/>
    </source>
</evidence>
<feature type="transmembrane region" description="Helical" evidence="8">
    <location>
        <begin position="37"/>
        <end position="56"/>
    </location>
</feature>
<feature type="non-terminal residue" evidence="11">
    <location>
        <position position="1"/>
    </location>
</feature>
<keyword evidence="4 8" id="KW-1003">Cell membrane</keyword>
<dbReference type="EMBL" id="QEFC01002304">
    <property type="protein sequence ID" value="KAE9453221.1"/>
    <property type="molecule type" value="Genomic_DNA"/>
</dbReference>
<comment type="caution">
    <text evidence="11">The sequence shown here is derived from an EMBL/GenBank/DDBJ whole genome shotgun (WGS) entry which is preliminary data.</text>
</comment>
<feature type="transmembrane region" description="Helical" evidence="8">
    <location>
        <begin position="106"/>
        <end position="124"/>
    </location>
</feature>
<evidence type="ECO:0000256" key="6">
    <source>
        <dbReference type="ARBA" id="ARBA00022989"/>
    </source>
</evidence>
<keyword evidence="12" id="KW-1185">Reference proteome</keyword>
<comment type="caution">
    <text evidence="8">Lacks conserved residue(s) required for the propagation of feature annotation.</text>
</comment>
<dbReference type="NCBIfam" id="TIGR01569">
    <property type="entry name" value="A_tha_TIGR01569"/>
    <property type="match status" value="1"/>
</dbReference>
<dbReference type="Proteomes" id="UP000428333">
    <property type="component" value="Linkage Group LG09"/>
</dbReference>
<evidence type="ECO:0000259" key="10">
    <source>
        <dbReference type="Pfam" id="PF04535"/>
    </source>
</evidence>
<evidence type="ECO:0000256" key="9">
    <source>
        <dbReference type="SAM" id="MobiDB-lite"/>
    </source>
</evidence>
<name>A0A6A4LBC5_9ERIC</name>
<feature type="region of interest" description="Disordered" evidence="9">
    <location>
        <begin position="1"/>
        <end position="25"/>
    </location>
</feature>
<comment type="similarity">
    <text evidence="2 8">Belongs to the Casparian strip membrane proteins (CASP) family.</text>
</comment>
<keyword evidence="7 8" id="KW-0472">Membrane</keyword>
<evidence type="ECO:0000256" key="4">
    <source>
        <dbReference type="ARBA" id="ARBA00022475"/>
    </source>
</evidence>
<evidence type="ECO:0000256" key="5">
    <source>
        <dbReference type="ARBA" id="ARBA00022692"/>
    </source>
</evidence>
<evidence type="ECO:0000313" key="12">
    <source>
        <dbReference type="Proteomes" id="UP000428333"/>
    </source>
</evidence>
<evidence type="ECO:0000256" key="8">
    <source>
        <dbReference type="RuleBase" id="RU361233"/>
    </source>
</evidence>
<sequence length="145" mass="15115">MASTDSAVPPELEKEAPPPTGYAPPPPRHDYFRVVDVVLRLLLFAAALVAVVVMGTSKETRLVARILPRYVVFESAKFQDSPAFIYFVAALSVAGLYAIITTLLLLGIVAAATGAAGGVAYIGIKGNSHTGWPKCAASMAGSVPT</sequence>
<gene>
    <name evidence="11" type="ORF">C3L33_14882</name>
</gene>
<proteinExistence type="inferred from homology"/>
<reference evidence="11 12" key="1">
    <citation type="journal article" date="2019" name="Genome Biol. Evol.">
        <title>The Rhododendron genome and chromosomal organization provide insight into shared whole-genome duplications across the heath family (Ericaceae).</title>
        <authorList>
            <person name="Soza V.L."/>
            <person name="Lindsley D."/>
            <person name="Waalkes A."/>
            <person name="Ramage E."/>
            <person name="Patwardhan R.P."/>
            <person name="Burton J.N."/>
            <person name="Adey A."/>
            <person name="Kumar A."/>
            <person name="Qiu R."/>
            <person name="Shendure J."/>
            <person name="Hall B."/>
        </authorList>
    </citation>
    <scope>NUCLEOTIDE SEQUENCE [LARGE SCALE GENOMIC DNA]</scope>
    <source>
        <strain evidence="11">RSF 1966-606</strain>
    </source>
</reference>
<dbReference type="AlphaFoldDB" id="A0A6A4LBC5"/>
<dbReference type="PANTHER" id="PTHR36488:SF8">
    <property type="entry name" value="CASP-LIKE PROTEIN 1U1"/>
    <property type="match status" value="1"/>
</dbReference>
<dbReference type="GO" id="GO:0005886">
    <property type="term" value="C:plasma membrane"/>
    <property type="evidence" value="ECO:0007669"/>
    <property type="project" value="UniProtKB-SubCell"/>
</dbReference>
<evidence type="ECO:0000256" key="7">
    <source>
        <dbReference type="ARBA" id="ARBA00023136"/>
    </source>
</evidence>
<dbReference type="OrthoDB" id="1926504at2759"/>
<organism evidence="11 12">
    <name type="scientific">Rhododendron williamsianum</name>
    <dbReference type="NCBI Taxonomy" id="262921"/>
    <lineage>
        <taxon>Eukaryota</taxon>
        <taxon>Viridiplantae</taxon>
        <taxon>Streptophyta</taxon>
        <taxon>Embryophyta</taxon>
        <taxon>Tracheophyta</taxon>
        <taxon>Spermatophyta</taxon>
        <taxon>Magnoliopsida</taxon>
        <taxon>eudicotyledons</taxon>
        <taxon>Gunneridae</taxon>
        <taxon>Pentapetalae</taxon>
        <taxon>asterids</taxon>
        <taxon>Ericales</taxon>
        <taxon>Ericaceae</taxon>
        <taxon>Ericoideae</taxon>
        <taxon>Rhodoreae</taxon>
        <taxon>Rhododendron</taxon>
    </lineage>
</organism>
<evidence type="ECO:0000256" key="2">
    <source>
        <dbReference type="ARBA" id="ARBA00007651"/>
    </source>
</evidence>
<dbReference type="PANTHER" id="PTHR36488">
    <property type="entry name" value="CASP-LIKE PROTEIN 1U1"/>
    <property type="match status" value="1"/>
</dbReference>
<keyword evidence="5 8" id="KW-0812">Transmembrane</keyword>
<dbReference type="Pfam" id="PF04535">
    <property type="entry name" value="CASP_dom"/>
    <property type="match status" value="1"/>
</dbReference>
<comment type="subcellular location">
    <subcellularLocation>
        <location evidence="1 8">Cell membrane</location>
        <topology evidence="1 8">Multi-pass membrane protein</topology>
    </subcellularLocation>
</comment>